<proteinExistence type="predicted"/>
<feature type="transmembrane region" description="Helical" evidence="1">
    <location>
        <begin position="63"/>
        <end position="84"/>
    </location>
</feature>
<dbReference type="AlphaFoldDB" id="A0A7Z0CMK0"/>
<keyword evidence="2" id="KW-0378">Hydrolase</keyword>
<organism evidence="2 3">
    <name type="scientific">Nocardioides aromaticivorans</name>
    <dbReference type="NCBI Taxonomy" id="200618"/>
    <lineage>
        <taxon>Bacteria</taxon>
        <taxon>Bacillati</taxon>
        <taxon>Actinomycetota</taxon>
        <taxon>Actinomycetes</taxon>
        <taxon>Propionibacteriales</taxon>
        <taxon>Nocardioidaceae</taxon>
        <taxon>Nocardioides</taxon>
    </lineage>
</organism>
<name>A0A7Z0CMK0_9ACTN</name>
<protein>
    <submittedName>
        <fullName evidence="2">Membrane protein implicated in regulation of membrane protease activity</fullName>
    </submittedName>
</protein>
<sequence length="170" mass="16968">MTVFLILGMVGIAVVLASLVAGDLLDGAFDALEADWISTAALGGFTSAFGFGGAIADGAGAPLPASIAVGVVSGVVVAWFAWWLTRLVKDGPSDGTVAISDSVGQVARVITAIPADGYGVVRVVVGGHPLQLNASAYQPIEAGAEVNVTGVLSPTAVSVTEVWQPPARPA</sequence>
<dbReference type="GO" id="GO:0006508">
    <property type="term" value="P:proteolysis"/>
    <property type="evidence" value="ECO:0007669"/>
    <property type="project" value="UniProtKB-KW"/>
</dbReference>
<feature type="transmembrane region" description="Helical" evidence="1">
    <location>
        <begin position="37"/>
        <end position="56"/>
    </location>
</feature>
<dbReference type="InterPro" id="IPR012340">
    <property type="entry name" value="NA-bd_OB-fold"/>
</dbReference>
<gene>
    <name evidence="2" type="ORF">BJ993_000957</name>
</gene>
<reference evidence="2 3" key="1">
    <citation type="submission" date="2020-07" db="EMBL/GenBank/DDBJ databases">
        <title>Sequencing the genomes of 1000 actinobacteria strains.</title>
        <authorList>
            <person name="Klenk H.-P."/>
        </authorList>
    </citation>
    <scope>NUCLEOTIDE SEQUENCE [LARGE SCALE GENOMIC DNA]</scope>
    <source>
        <strain evidence="2 3">DSM 15131</strain>
    </source>
</reference>
<comment type="caution">
    <text evidence="2">The sequence shown here is derived from an EMBL/GenBank/DDBJ whole genome shotgun (WGS) entry which is preliminary data.</text>
</comment>
<keyword evidence="1" id="KW-0472">Membrane</keyword>
<evidence type="ECO:0000256" key="1">
    <source>
        <dbReference type="SAM" id="Phobius"/>
    </source>
</evidence>
<evidence type="ECO:0000313" key="2">
    <source>
        <dbReference type="EMBL" id="NYI43877.1"/>
    </source>
</evidence>
<keyword evidence="1" id="KW-0812">Transmembrane</keyword>
<keyword evidence="2" id="KW-0645">Protease</keyword>
<dbReference type="Gene3D" id="2.40.50.140">
    <property type="entry name" value="Nucleic acid-binding proteins"/>
    <property type="match status" value="1"/>
</dbReference>
<dbReference type="EMBL" id="JACBZM010000001">
    <property type="protein sequence ID" value="NYI43877.1"/>
    <property type="molecule type" value="Genomic_DNA"/>
</dbReference>
<keyword evidence="1" id="KW-1133">Transmembrane helix</keyword>
<dbReference type="Proteomes" id="UP000562045">
    <property type="component" value="Unassembled WGS sequence"/>
</dbReference>
<dbReference type="RefSeq" id="WP_179647932.1">
    <property type="nucleotide sequence ID" value="NZ_JACBZM010000001.1"/>
</dbReference>
<accession>A0A7Z0CMK0</accession>
<evidence type="ECO:0000313" key="3">
    <source>
        <dbReference type="Proteomes" id="UP000562045"/>
    </source>
</evidence>
<dbReference type="GO" id="GO:0008233">
    <property type="term" value="F:peptidase activity"/>
    <property type="evidence" value="ECO:0007669"/>
    <property type="project" value="UniProtKB-KW"/>
</dbReference>